<reference evidence="6" key="1">
    <citation type="submission" date="2021-07" db="EMBL/GenBank/DDBJ databases">
        <title>Elsinoe batatas strain:CRI-CJ2 Genome sequencing and assembly.</title>
        <authorList>
            <person name="Huang L."/>
        </authorList>
    </citation>
    <scope>NUCLEOTIDE SEQUENCE</scope>
    <source>
        <strain evidence="6">CRI-CJ2</strain>
    </source>
</reference>
<dbReference type="Proteomes" id="UP000809789">
    <property type="component" value="Unassembled WGS sequence"/>
</dbReference>
<keyword evidence="3" id="KW-0238">DNA-binding</keyword>
<feature type="compositionally biased region" description="Low complexity" evidence="5">
    <location>
        <begin position="541"/>
        <end position="560"/>
    </location>
</feature>
<evidence type="ECO:0000256" key="2">
    <source>
        <dbReference type="ARBA" id="ARBA00022737"/>
    </source>
</evidence>
<protein>
    <submittedName>
        <fullName evidence="6">Uncharacterized protein</fullName>
    </submittedName>
</protein>
<feature type="compositionally biased region" description="Low complexity" evidence="5">
    <location>
        <begin position="480"/>
        <end position="489"/>
    </location>
</feature>
<feature type="compositionally biased region" description="Basic residues" evidence="5">
    <location>
        <begin position="669"/>
        <end position="685"/>
    </location>
</feature>
<feature type="region of interest" description="Disordered" evidence="5">
    <location>
        <begin position="86"/>
        <end position="132"/>
    </location>
</feature>
<feature type="compositionally biased region" description="Basic and acidic residues" evidence="5">
    <location>
        <begin position="105"/>
        <end position="115"/>
    </location>
</feature>
<keyword evidence="4" id="KW-0539">Nucleus</keyword>
<evidence type="ECO:0000256" key="1">
    <source>
        <dbReference type="ARBA" id="ARBA00004123"/>
    </source>
</evidence>
<feature type="compositionally biased region" description="Basic and acidic residues" evidence="5">
    <location>
        <begin position="588"/>
        <end position="598"/>
    </location>
</feature>
<dbReference type="GO" id="GO:0005634">
    <property type="term" value="C:nucleus"/>
    <property type="evidence" value="ECO:0007669"/>
    <property type="project" value="UniProtKB-SubCell"/>
</dbReference>
<dbReference type="AlphaFoldDB" id="A0A8K0L811"/>
<dbReference type="GO" id="GO:0000785">
    <property type="term" value="C:chromatin"/>
    <property type="evidence" value="ECO:0007669"/>
    <property type="project" value="InterPro"/>
</dbReference>
<name>A0A8K0L811_9PEZI</name>
<dbReference type="PRINTS" id="PR00930">
    <property type="entry name" value="HIGHMOBLTYIY"/>
</dbReference>
<feature type="region of interest" description="Disordered" evidence="5">
    <location>
        <begin position="216"/>
        <end position="718"/>
    </location>
</feature>
<feature type="compositionally biased region" description="Basic and acidic residues" evidence="5">
    <location>
        <begin position="420"/>
        <end position="435"/>
    </location>
</feature>
<dbReference type="OrthoDB" id="5404794at2759"/>
<dbReference type="SMART" id="SM00384">
    <property type="entry name" value="AT_hook"/>
    <property type="match status" value="2"/>
</dbReference>
<feature type="compositionally biased region" description="Acidic residues" evidence="5">
    <location>
        <begin position="7"/>
        <end position="17"/>
    </location>
</feature>
<dbReference type="PROSITE" id="PS00354">
    <property type="entry name" value="HMGI_Y"/>
    <property type="match status" value="1"/>
</dbReference>
<dbReference type="EMBL" id="JAESVG020000002">
    <property type="protein sequence ID" value="KAG8630189.1"/>
    <property type="molecule type" value="Genomic_DNA"/>
</dbReference>
<feature type="compositionally biased region" description="Polar residues" evidence="5">
    <location>
        <begin position="324"/>
        <end position="342"/>
    </location>
</feature>
<keyword evidence="2" id="KW-0677">Repeat</keyword>
<dbReference type="GO" id="GO:0006355">
    <property type="term" value="P:regulation of DNA-templated transcription"/>
    <property type="evidence" value="ECO:0007669"/>
    <property type="project" value="InterPro"/>
</dbReference>
<proteinExistence type="predicted"/>
<evidence type="ECO:0000256" key="4">
    <source>
        <dbReference type="ARBA" id="ARBA00023242"/>
    </source>
</evidence>
<feature type="compositionally biased region" description="Polar residues" evidence="5">
    <location>
        <begin position="38"/>
        <end position="51"/>
    </location>
</feature>
<feature type="compositionally biased region" description="Low complexity" evidence="5">
    <location>
        <begin position="268"/>
        <end position="289"/>
    </location>
</feature>
<keyword evidence="7" id="KW-1185">Reference proteome</keyword>
<evidence type="ECO:0000313" key="6">
    <source>
        <dbReference type="EMBL" id="KAG8630189.1"/>
    </source>
</evidence>
<dbReference type="InterPro" id="IPR000637">
    <property type="entry name" value="HMGI/Y_DNA-bd_CS"/>
</dbReference>
<gene>
    <name evidence="6" type="ORF">KVT40_001808</name>
</gene>
<organism evidence="6 7">
    <name type="scientific">Elsinoe batatas</name>
    <dbReference type="NCBI Taxonomy" id="2601811"/>
    <lineage>
        <taxon>Eukaryota</taxon>
        <taxon>Fungi</taxon>
        <taxon>Dikarya</taxon>
        <taxon>Ascomycota</taxon>
        <taxon>Pezizomycotina</taxon>
        <taxon>Dothideomycetes</taxon>
        <taxon>Dothideomycetidae</taxon>
        <taxon>Myriangiales</taxon>
        <taxon>Elsinoaceae</taxon>
        <taxon>Elsinoe</taxon>
    </lineage>
</organism>
<feature type="compositionally biased region" description="Basic and acidic residues" evidence="5">
    <location>
        <begin position="227"/>
        <end position="238"/>
    </location>
</feature>
<feature type="region of interest" description="Disordered" evidence="5">
    <location>
        <begin position="1"/>
        <end position="68"/>
    </location>
</feature>
<dbReference type="InterPro" id="IPR000116">
    <property type="entry name" value="HMGA"/>
</dbReference>
<comment type="caution">
    <text evidence="6">The sequence shown here is derived from an EMBL/GenBank/DDBJ whole genome shotgun (WGS) entry which is preliminary data.</text>
</comment>
<feature type="compositionally biased region" description="Pro residues" evidence="5">
    <location>
        <begin position="561"/>
        <end position="571"/>
    </location>
</feature>
<feature type="compositionally biased region" description="Polar residues" evidence="5">
    <location>
        <begin position="396"/>
        <end position="409"/>
    </location>
</feature>
<evidence type="ECO:0000256" key="3">
    <source>
        <dbReference type="ARBA" id="ARBA00023125"/>
    </source>
</evidence>
<dbReference type="GO" id="GO:0003677">
    <property type="term" value="F:DNA binding"/>
    <property type="evidence" value="ECO:0007669"/>
    <property type="project" value="UniProtKB-KW"/>
</dbReference>
<evidence type="ECO:0000313" key="7">
    <source>
        <dbReference type="Proteomes" id="UP000809789"/>
    </source>
</evidence>
<accession>A0A8K0L811</accession>
<feature type="compositionally biased region" description="Polar residues" evidence="5">
    <location>
        <begin position="290"/>
        <end position="304"/>
    </location>
</feature>
<comment type="subcellular location">
    <subcellularLocation>
        <location evidence="1">Nucleus</location>
    </subcellularLocation>
</comment>
<dbReference type="InterPro" id="IPR017956">
    <property type="entry name" value="AT_hook_DNA-bd_motif"/>
</dbReference>
<feature type="compositionally biased region" description="Polar residues" evidence="5">
    <location>
        <begin position="116"/>
        <end position="132"/>
    </location>
</feature>
<sequence>MPRLVCDSEDGSSDELFLDAHGSGVHLDEDPDSFSGRGAQQSQPGATTHLNRNFGANDGNASLTKMPYGTAGADVFDIESTFSYDGAADRAKSKKRRQTAGEVAESPRKRFKEGTRSQSTRHSGGSIELTQASYNETYDQDGMMNNEDPVEALEGAKSLATQTARENVLMLPSSGDLGDDGRQEMPDATIRFATGEQQLMVEEALKNAVPGVYEQEQEMIVAETDGQIEHGSRREEHVSSNSSGSIPWSAEPIRNTQTPSTGSKKRTQSSQSAKSSKSAKAARRTASAQVTPGHSTDMSSSQVSLDELSMPAPEKTPAKRSRAPQANVNSSVHDQESTTSDFNDAPEADTSAAVPSEQYKAKPSRSRSAAIEYTPTDWSVPPEKLAKKQKSKRTKTASAVGNVDSQSNHYADEQLQIEAEIARRAKEAREEDSSGTKDSTAANHTDEAQQDVPTNDAGPAATPQQKAKGSKKIRKDSGRRASQSQASPSRIEESIPEQHPQEDAMAAGTPHQDESMNILGQAVSIPVIERTSTTPAPKADVASPMPSTASPAPASQVSVPTPTPNSMPPPASTASLRKTKNRRSHTTIFEDHVGLRGQDEEDDIKISEPISLKQQQETRKKRGRPRKQPAPESEPELKPIDIGQKDVVMQDAPVPVSGEEEPPQEATKKQPKTTPAKRGRGRPRKSQMQEVQETQEEVAVDVSESQGEEPSVAAVEEEEDLFASMDAAKEAEAGKDDGASIQADSTEVIKKMSDVGTGKENGTVAAAKPAAACKEKQLHSPIKKGVTIYRVGLSRKQRIQPLLKMTKR</sequence>
<evidence type="ECO:0000256" key="5">
    <source>
        <dbReference type="SAM" id="MobiDB-lite"/>
    </source>
</evidence>